<dbReference type="InterPro" id="IPR001507">
    <property type="entry name" value="ZP_dom"/>
</dbReference>
<organism evidence="4">
    <name type="scientific">Brugia malayi</name>
    <name type="common">Filarial nematode worm</name>
    <dbReference type="NCBI Taxonomy" id="6279"/>
    <lineage>
        <taxon>Eukaryota</taxon>
        <taxon>Metazoa</taxon>
        <taxon>Ecdysozoa</taxon>
        <taxon>Nematoda</taxon>
        <taxon>Chromadorea</taxon>
        <taxon>Rhabditida</taxon>
        <taxon>Spirurina</taxon>
        <taxon>Spiruromorpha</taxon>
        <taxon>Filarioidea</taxon>
        <taxon>Onchocercidae</taxon>
        <taxon>Brugia</taxon>
    </lineage>
</organism>
<dbReference type="Pfam" id="PF00100">
    <property type="entry name" value="Zona_pellucida"/>
    <property type="match status" value="1"/>
</dbReference>
<dbReference type="WBParaSite" id="Bm2595c.1">
    <property type="protein sequence ID" value="Bm2595c.1"/>
    <property type="gene ID" value="WBGene00222856"/>
</dbReference>
<gene>
    <name evidence="8" type="primary">bma-noah-1</name>
    <name evidence="7" type="synonym">Bm1_36170</name>
    <name evidence="4" type="synonym">Bma-noah-1</name>
    <name evidence="8" type="ORF">Bm2595</name>
    <name evidence="5" type="ORF">BM_BM2595</name>
    <name evidence="4" type="ORF">BM_Bm2595</name>
</gene>
<proteinExistence type="predicted"/>
<dbReference type="InterPro" id="IPR052774">
    <property type="entry name" value="Celegans_DevNeuronal_Protein"/>
</dbReference>
<dbReference type="PANTHER" id="PTHR47327">
    <property type="entry name" value="FI18240P1-RELATED"/>
    <property type="match status" value="1"/>
</dbReference>
<dbReference type="EMBL" id="LN856980">
    <property type="protein sequence ID" value="CDP97288.1"/>
    <property type="molecule type" value="Genomic_DNA"/>
</dbReference>
<reference evidence="5" key="3">
    <citation type="submission" date="2019-04" db="EMBL/GenBank/DDBJ databases">
        <authorList>
            <person name="Howe K."/>
            <person name="Paulini M."/>
            <person name="Williams G."/>
        </authorList>
    </citation>
    <scope>NUCLEOTIDE SEQUENCE [LARGE SCALE GENOMIC DNA]</scope>
    <source>
        <strain evidence="5">FR3</strain>
    </source>
</reference>
<dbReference type="PROSITE" id="PS51034">
    <property type="entry name" value="ZP_2"/>
    <property type="match status" value="1"/>
</dbReference>
<keyword evidence="2" id="KW-0472">Membrane</keyword>
<reference evidence="4 6" key="1">
    <citation type="journal article" date="2007" name="Science">
        <title>Draft genome of the filarial nematode parasite Brugia malayi.</title>
        <authorList>
            <person name="Ghedin E."/>
            <person name="Wang S."/>
            <person name="Spiro D."/>
            <person name="Caler E."/>
            <person name="Zhao Q."/>
            <person name="Crabtree J."/>
            <person name="Allen J.E."/>
            <person name="Delcher A.L."/>
            <person name="Guiliano D.B."/>
            <person name="Miranda-Saavedra D."/>
            <person name="Angiuoli S.V."/>
            <person name="Creasy T."/>
            <person name="Amedeo P."/>
            <person name="Haas B."/>
            <person name="El-Sayed N.M."/>
            <person name="Wortman J.R."/>
            <person name="Feldblyum T."/>
            <person name="Tallon L."/>
            <person name="Schatz M."/>
            <person name="Shumway M."/>
            <person name="Koo H."/>
            <person name="Salzberg S.L."/>
            <person name="Schobel S."/>
            <person name="Pertea M."/>
            <person name="Pop M."/>
            <person name="White O."/>
            <person name="Barton G.J."/>
            <person name="Carlow C.K."/>
            <person name="Crawford M.J."/>
            <person name="Daub J."/>
            <person name="Dimmic M.W."/>
            <person name="Estes C.F."/>
            <person name="Foster J.M."/>
            <person name="Ganatra M."/>
            <person name="Gregory W.F."/>
            <person name="Johnson N.M."/>
            <person name="Jin J."/>
            <person name="Komuniecki R."/>
            <person name="Korf I."/>
            <person name="Kumar S."/>
            <person name="Laney S."/>
            <person name="Li B.W."/>
            <person name="Li W."/>
            <person name="Lindblom T.H."/>
            <person name="Lustigman S."/>
            <person name="Ma D."/>
            <person name="Maina C.V."/>
            <person name="Martin D.M."/>
            <person name="McCarter J.P."/>
            <person name="McReynolds L."/>
            <person name="Mitreva M."/>
            <person name="Nutman T.B."/>
            <person name="Parkinson J."/>
            <person name="Peregrin-Alvarez J.M."/>
            <person name="Poole C."/>
            <person name="Ren Q."/>
            <person name="Saunders L."/>
            <person name="Sluder A.E."/>
            <person name="Smith K."/>
            <person name="Stanke M."/>
            <person name="Unnasch T.R."/>
            <person name="Ware J."/>
            <person name="Wei A.D."/>
            <person name="Weil G."/>
            <person name="Williams D.J."/>
            <person name="Zhang Y."/>
            <person name="Williams S.A."/>
            <person name="Fraser-Liggett C."/>
            <person name="Slatko B."/>
            <person name="Blaxter M.L."/>
            <person name="Scott A.L."/>
        </authorList>
    </citation>
    <scope>NUCLEOTIDE SEQUENCE</scope>
    <source>
        <strain evidence="4 6">FR3</strain>
    </source>
</reference>
<accession>A0A4E9FS78</accession>
<keyword evidence="1" id="KW-1015">Disulfide bond</keyword>
<dbReference type="GO" id="GO:0009653">
    <property type="term" value="P:anatomical structure morphogenesis"/>
    <property type="evidence" value="ECO:0007669"/>
    <property type="project" value="TreeGrafter"/>
</dbReference>
<keyword evidence="6" id="KW-1185">Reference proteome</keyword>
<evidence type="ECO:0000256" key="1">
    <source>
        <dbReference type="ARBA" id="ARBA00023157"/>
    </source>
</evidence>
<evidence type="ECO:0000313" key="7">
    <source>
        <dbReference type="WBParaSite" id="Bm2595c.1"/>
    </source>
</evidence>
<dbReference type="OrthoDB" id="5867217at2759"/>
<reference evidence="7" key="4">
    <citation type="submission" date="2022-04" db="UniProtKB">
        <authorList>
            <consortium name="WormBaseParasite"/>
        </authorList>
    </citation>
    <scope>IDENTIFICATION</scope>
</reference>
<evidence type="ECO:0000313" key="4">
    <source>
        <dbReference type="EMBL" id="CDP97288.1"/>
    </source>
</evidence>
<name>A0A0K0J6N6_BRUMA</name>
<keyword evidence="2" id="KW-1133">Transmembrane helix</keyword>
<feature type="transmembrane region" description="Helical" evidence="2">
    <location>
        <begin position="250"/>
        <end position="275"/>
    </location>
</feature>
<dbReference type="InterPro" id="IPR055355">
    <property type="entry name" value="ZP-C"/>
</dbReference>
<dbReference type="InterPro" id="IPR042235">
    <property type="entry name" value="ZP-C_dom"/>
</dbReference>
<evidence type="ECO:0000256" key="2">
    <source>
        <dbReference type="SAM" id="Phobius"/>
    </source>
</evidence>
<dbReference type="AlphaFoldDB" id="A0A0K0J6N6"/>
<reference evidence="4" key="2">
    <citation type="submission" date="2012-12" db="EMBL/GenBank/DDBJ databases">
        <authorList>
            <person name="Gao Y.W."/>
            <person name="Fan S.T."/>
            <person name="Sun H.T."/>
            <person name="Wang Z."/>
            <person name="Gao X.L."/>
            <person name="Li Y.G."/>
            <person name="Wang T.C."/>
            <person name="Zhang K."/>
            <person name="Xu W.W."/>
            <person name="Yu Z.J."/>
            <person name="Xia X.Z."/>
        </authorList>
    </citation>
    <scope>NUCLEOTIDE SEQUENCE</scope>
    <source>
        <strain evidence="4">FR3</strain>
    </source>
</reference>
<protein>
    <submittedName>
        <fullName evidence="4">BMA-NOAH-1, isoform b</fullName>
    </submittedName>
    <submittedName>
        <fullName evidence="5 7">PAN domain containing protein</fullName>
    </submittedName>
</protein>
<evidence type="ECO:0000313" key="6">
    <source>
        <dbReference type="Proteomes" id="UP000006672"/>
    </source>
</evidence>
<dbReference type="GeneID" id="6102120"/>
<evidence type="ECO:0000313" key="8">
    <source>
        <dbReference type="WormBase" id="Bm2595b"/>
    </source>
</evidence>
<dbReference type="PANTHER" id="PTHR47327:SF4">
    <property type="entry name" value="APPLE DOMAIN-CONTAINING PROTEIN-RELATED"/>
    <property type="match status" value="1"/>
</dbReference>
<accession>A0A0K0J6N6</accession>
<evidence type="ECO:0000259" key="3">
    <source>
        <dbReference type="PROSITE" id="PS51034"/>
    </source>
</evidence>
<dbReference type="RefSeq" id="XP_042937022.1">
    <property type="nucleotide sequence ID" value="XM_043081088.1"/>
</dbReference>
<feature type="domain" description="ZP" evidence="3">
    <location>
        <begin position="1"/>
        <end position="172"/>
    </location>
</feature>
<evidence type="ECO:0000313" key="5">
    <source>
        <dbReference type="EMBL" id="VIO97400.1"/>
    </source>
</evidence>
<dbReference type="Proteomes" id="UP000006672">
    <property type="component" value="Unassembled WGS sequence"/>
</dbReference>
<dbReference type="EMBL" id="CAAKNF010000194">
    <property type="protein sequence ID" value="VIO97400.1"/>
    <property type="molecule type" value="Genomic_DNA"/>
</dbReference>
<sequence>MDQIFEVSCDYSSMLGGKVTAGANLTIDGPEASLIQPRGKIELGNPVLMQMLSGQGEPVLQAKLGDILQLRWEIMSMDEELDFFVRDCFAEPGTATLNAEENLQLIANGCPTPAVSQKIMPDPIEVMSSSVKIAHLQAFRFDSSSVVRITCHLDICVKSCKEVMCQLGKEQKQSWGRKKRSTANSVADYETERYRIPKRAQATTSVVVIDPLQQVVEPAALARSQTFDLVQEEPEMTITTSSGQLCMAKISLFGIFGLLFIITAVQAVVVAHYVFQRLTGNYKKKY</sequence>
<dbReference type="Gene3D" id="2.60.40.4100">
    <property type="entry name" value="Zona pellucida, ZP-C domain"/>
    <property type="match status" value="1"/>
</dbReference>
<keyword evidence="2" id="KW-0812">Transmembrane</keyword>
<dbReference type="WormBase" id="Bm2595b">
    <property type="protein sequence ID" value="BM34831"/>
    <property type="gene ID" value="WBGene00222856"/>
    <property type="gene designation" value="Bma-noah-1"/>
</dbReference>